<proteinExistence type="predicted"/>
<feature type="binding site" evidence="1">
    <location>
        <position position="173"/>
    </location>
    <ligand>
        <name>Zn(2+)</name>
        <dbReference type="ChEBI" id="CHEBI:29105"/>
    </ligand>
</feature>
<feature type="binding site" evidence="1">
    <location>
        <position position="188"/>
    </location>
    <ligand>
        <name>Zn(2+)</name>
        <dbReference type="ChEBI" id="CHEBI:29105"/>
    </ligand>
</feature>
<comment type="caution">
    <text evidence="3">The sequence shown here is derived from an EMBL/GenBank/DDBJ whole genome shotgun (WGS) entry which is preliminary data.</text>
</comment>
<reference evidence="4" key="1">
    <citation type="journal article" date="2023" name="Proc. Natl. Acad. Sci. U.S.A.">
        <title>Genomic and structural basis for evolution of tropane alkaloid biosynthesis.</title>
        <authorList>
            <person name="Wanga Y.-J."/>
            <person name="Taina T."/>
            <person name="Yua J.-Y."/>
            <person name="Lia J."/>
            <person name="Xua B."/>
            <person name="Chenc J."/>
            <person name="D'Auriad J.C."/>
            <person name="Huanga J.-P."/>
            <person name="Huanga S.-X."/>
        </authorList>
    </citation>
    <scope>NUCLEOTIDE SEQUENCE [LARGE SCALE GENOMIC DNA]</scope>
    <source>
        <strain evidence="4">cv. KIB-2019</strain>
    </source>
</reference>
<feature type="region of interest" description="Disordered" evidence="2">
    <location>
        <begin position="1"/>
        <end position="167"/>
    </location>
</feature>
<dbReference type="OrthoDB" id="3941538at2759"/>
<name>A0A9Q1RFU4_9SOLA</name>
<dbReference type="GO" id="GO:0008725">
    <property type="term" value="F:DNA-3-methyladenine glycosylase activity"/>
    <property type="evidence" value="ECO:0007669"/>
    <property type="project" value="InterPro"/>
</dbReference>
<organism evidence="3 4">
    <name type="scientific">Anisodus acutangulus</name>
    <dbReference type="NCBI Taxonomy" id="402998"/>
    <lineage>
        <taxon>Eukaryota</taxon>
        <taxon>Viridiplantae</taxon>
        <taxon>Streptophyta</taxon>
        <taxon>Embryophyta</taxon>
        <taxon>Tracheophyta</taxon>
        <taxon>Spermatophyta</taxon>
        <taxon>Magnoliopsida</taxon>
        <taxon>eudicotyledons</taxon>
        <taxon>Gunneridae</taxon>
        <taxon>Pentapetalae</taxon>
        <taxon>asterids</taxon>
        <taxon>lamiids</taxon>
        <taxon>Solanales</taxon>
        <taxon>Solanaceae</taxon>
        <taxon>Solanoideae</taxon>
        <taxon>Hyoscyameae</taxon>
        <taxon>Anisodus</taxon>
    </lineage>
</organism>
<dbReference type="EMBL" id="JAJAGQ010000009">
    <property type="protein sequence ID" value="KAJ8553613.1"/>
    <property type="molecule type" value="Genomic_DNA"/>
</dbReference>
<evidence type="ECO:0000256" key="2">
    <source>
        <dbReference type="SAM" id="MobiDB-lite"/>
    </source>
</evidence>
<evidence type="ECO:0008006" key="5">
    <source>
        <dbReference type="Google" id="ProtNLM"/>
    </source>
</evidence>
<dbReference type="InterPro" id="IPR011257">
    <property type="entry name" value="DNA_glycosylase"/>
</dbReference>
<dbReference type="PANTHER" id="PTHR31116">
    <property type="entry name" value="OS04G0501200 PROTEIN"/>
    <property type="match status" value="1"/>
</dbReference>
<dbReference type="InterPro" id="IPR005019">
    <property type="entry name" value="Adenine_glyco"/>
</dbReference>
<feature type="binding site" evidence="1">
    <location>
        <position position="350"/>
    </location>
    <ligand>
        <name>Zn(2+)</name>
        <dbReference type="ChEBI" id="CHEBI:29105"/>
    </ligand>
</feature>
<gene>
    <name evidence="3" type="ORF">K7X08_024291</name>
</gene>
<dbReference type="PANTHER" id="PTHR31116:SF5">
    <property type="entry name" value="OS06G0649800 PROTEIN"/>
    <property type="match status" value="1"/>
</dbReference>
<dbReference type="Proteomes" id="UP001152561">
    <property type="component" value="Unassembled WGS sequence"/>
</dbReference>
<dbReference type="GO" id="GO:0006284">
    <property type="term" value="P:base-excision repair"/>
    <property type="evidence" value="ECO:0007669"/>
    <property type="project" value="InterPro"/>
</dbReference>
<evidence type="ECO:0000256" key="1">
    <source>
        <dbReference type="PIRSR" id="PIRSR605019-1"/>
    </source>
</evidence>
<keyword evidence="1" id="KW-0479">Metal-binding</keyword>
<dbReference type="GO" id="GO:0046872">
    <property type="term" value="F:metal ion binding"/>
    <property type="evidence" value="ECO:0007669"/>
    <property type="project" value="UniProtKB-KW"/>
</dbReference>
<feature type="binding site" evidence="1">
    <location>
        <position position="346"/>
    </location>
    <ligand>
        <name>Zn(2+)</name>
        <dbReference type="ChEBI" id="CHEBI:29105"/>
    </ligand>
</feature>
<protein>
    <recommendedName>
        <fullName evidence="5">DNA-3-methyladenine glycosylase I</fullName>
    </recommendedName>
</protein>
<feature type="compositionally biased region" description="Low complexity" evidence="2">
    <location>
        <begin position="102"/>
        <end position="119"/>
    </location>
</feature>
<feature type="compositionally biased region" description="Basic and acidic residues" evidence="2">
    <location>
        <begin position="29"/>
        <end position="59"/>
    </location>
</feature>
<evidence type="ECO:0000313" key="4">
    <source>
        <dbReference type="Proteomes" id="UP001152561"/>
    </source>
</evidence>
<keyword evidence="4" id="KW-1185">Reference proteome</keyword>
<dbReference type="Pfam" id="PF03352">
    <property type="entry name" value="Adenine_glyco"/>
    <property type="match status" value="1"/>
</dbReference>
<dbReference type="SUPFAM" id="SSF48150">
    <property type="entry name" value="DNA-glycosylase"/>
    <property type="match status" value="1"/>
</dbReference>
<evidence type="ECO:0000313" key="3">
    <source>
        <dbReference type="EMBL" id="KAJ8553613.1"/>
    </source>
</evidence>
<accession>A0A9Q1RFU4</accession>
<dbReference type="Gene3D" id="1.10.340.30">
    <property type="entry name" value="Hypothetical protein, domain 2"/>
    <property type="match status" value="1"/>
</dbReference>
<sequence>MSGGPRVKSMNNADSEVRSVLGPAGNKARSVELRKPVEKPVKTTNKTDKKGPDSEESKGKKFQGADPLLQSKSKKCGAVPSILRQQQDHKSLMMRPNLSLNASCSSDASTDSSHSRASTGRLSRGSVTPTAARRKQCSPKVVKSEKIGKPVGDAESLAPSPTPGDASVMKKRCAWVTPNTDPSYAAFHDEEWGVPVHDDKKLFELLSLCTALAELSWPAILSKRHTFREVFQNFDPVAVSKLNEKKIAPPGSPASTLLSEVKLRAIIENARQTCKIIDELGSFDKYIWGFVNNKPIVSQFRYARQVPMKTSKAEGISKDLVKRGFRGVGPTVVYSFMQVAGITNDHLISCFRFHDCVAATDGTDKEDGLAAKTEVKQQLKDETEMGLIRAIDDFNLST</sequence>
<dbReference type="AlphaFoldDB" id="A0A9Q1RFU4"/>
<keyword evidence="1" id="KW-0862">Zinc</keyword>